<keyword evidence="3" id="KW-1185">Reference proteome</keyword>
<accession>I4Z366</accession>
<evidence type="ECO:0000313" key="2">
    <source>
        <dbReference type="EMBL" id="EIM30658.1"/>
    </source>
</evidence>
<dbReference type="PATRIC" id="fig|864069.3.peg.617"/>
<dbReference type="HOGENOM" id="CLU_1530825_0_0_5"/>
<feature type="transmembrane region" description="Helical" evidence="1">
    <location>
        <begin position="132"/>
        <end position="155"/>
    </location>
</feature>
<dbReference type="EMBL" id="JH660636">
    <property type="protein sequence ID" value="EIM30658.1"/>
    <property type="molecule type" value="Genomic_DNA"/>
</dbReference>
<organism evidence="2 3">
    <name type="scientific">Microvirga lotononidis</name>
    <dbReference type="NCBI Taxonomy" id="864069"/>
    <lineage>
        <taxon>Bacteria</taxon>
        <taxon>Pseudomonadati</taxon>
        <taxon>Pseudomonadota</taxon>
        <taxon>Alphaproteobacteria</taxon>
        <taxon>Hyphomicrobiales</taxon>
        <taxon>Methylobacteriaceae</taxon>
        <taxon>Microvirga</taxon>
    </lineage>
</organism>
<dbReference type="Proteomes" id="UP000003947">
    <property type="component" value="Unassembled WGS sequence"/>
</dbReference>
<name>I4Z366_9HYPH</name>
<proteinExistence type="predicted"/>
<sequence>MAVSGLNNMAADTQDLLDDDAERLALVQSVATQINEAPIQEKSMILTPKNLPDRELNEALRDNTLSYFEAMEQSLALSMNGNDAKATELTNGSIRDVRRQLRDQITKSIDGIALELEQSKEDVNALALDTKWWLIGSAAVGLTLAIGPFCSITVFRVVRPLSVTTGAITIWPTAT</sequence>
<gene>
    <name evidence="2" type="ORF">MicloDRAFT_00005610</name>
</gene>
<keyword evidence="1" id="KW-0812">Transmembrane</keyword>
<keyword evidence="1" id="KW-0472">Membrane</keyword>
<protein>
    <submittedName>
        <fullName evidence="2">Uncharacterized protein</fullName>
    </submittedName>
</protein>
<keyword evidence="1" id="KW-1133">Transmembrane helix</keyword>
<evidence type="ECO:0000313" key="3">
    <source>
        <dbReference type="Proteomes" id="UP000003947"/>
    </source>
</evidence>
<dbReference type="AlphaFoldDB" id="I4Z366"/>
<dbReference type="STRING" id="864069.MicloDRAFT_00005610"/>
<evidence type="ECO:0000256" key="1">
    <source>
        <dbReference type="SAM" id="Phobius"/>
    </source>
</evidence>
<reference evidence="2 3" key="1">
    <citation type="submission" date="2012-02" db="EMBL/GenBank/DDBJ databases">
        <title>Improved High-Quality Draft sequence of Microvirga sp. WSM3557.</title>
        <authorList>
            <consortium name="US DOE Joint Genome Institute"/>
            <person name="Lucas S."/>
            <person name="Han J."/>
            <person name="Lapidus A."/>
            <person name="Cheng J.-F."/>
            <person name="Goodwin L."/>
            <person name="Pitluck S."/>
            <person name="Peters L."/>
            <person name="Zhang X."/>
            <person name="Detter J.C."/>
            <person name="Han C."/>
            <person name="Tapia R."/>
            <person name="Land M."/>
            <person name="Hauser L."/>
            <person name="Kyrpides N."/>
            <person name="Ivanova N."/>
            <person name="Pagani I."/>
            <person name="Brau L."/>
            <person name="Yates R."/>
            <person name="O'Hara G."/>
            <person name="Rui T."/>
            <person name="Howieson J."/>
            <person name="Reeve W."/>
            <person name="Woyke T."/>
        </authorList>
    </citation>
    <scope>NUCLEOTIDE SEQUENCE [LARGE SCALE GENOMIC DNA]</scope>
    <source>
        <strain evidence="2 3">WSM3557</strain>
    </source>
</reference>